<evidence type="ECO:0000259" key="1">
    <source>
        <dbReference type="Pfam" id="PF01928"/>
    </source>
</evidence>
<dbReference type="STRING" id="1447875.A0A2B7WSN9"/>
<organism evidence="2 3">
    <name type="scientific">Helicocarpus griseus UAMH5409</name>
    <dbReference type="NCBI Taxonomy" id="1447875"/>
    <lineage>
        <taxon>Eukaryota</taxon>
        <taxon>Fungi</taxon>
        <taxon>Dikarya</taxon>
        <taxon>Ascomycota</taxon>
        <taxon>Pezizomycotina</taxon>
        <taxon>Eurotiomycetes</taxon>
        <taxon>Eurotiomycetidae</taxon>
        <taxon>Onygenales</taxon>
        <taxon>Ajellomycetaceae</taxon>
        <taxon>Helicocarpus</taxon>
    </lineage>
</organism>
<proteinExistence type="predicted"/>
<dbReference type="GO" id="GO:0050333">
    <property type="term" value="F:thiamine triphosphate phosphatase activity"/>
    <property type="evidence" value="ECO:0007669"/>
    <property type="project" value="InterPro"/>
</dbReference>
<reference evidence="2 3" key="1">
    <citation type="submission" date="2017-10" db="EMBL/GenBank/DDBJ databases">
        <title>Comparative genomics in systemic dimorphic fungi from Ajellomycetaceae.</title>
        <authorList>
            <person name="Munoz J.F."/>
            <person name="Mcewen J.G."/>
            <person name="Clay O.K."/>
            <person name="Cuomo C.A."/>
        </authorList>
    </citation>
    <scope>NUCLEOTIDE SEQUENCE [LARGE SCALE GENOMIC DNA]</scope>
    <source>
        <strain evidence="2 3">UAMH5409</strain>
    </source>
</reference>
<dbReference type="InterPro" id="IPR023577">
    <property type="entry name" value="CYTH_domain"/>
</dbReference>
<sequence>MLNPSTKSRRLLLCAPSYFSRATSTIPAITQPRRLEVERKFPINKKNVVYIASNNWETRLKGHEYLGKQTTHDIYYDKEGMLFSKGVYVRQRNNKWEAKVRTGGDFTNSAFREVDGIDAVKEVIERSLGLNGGNDYRHDIEDMLTPCADFVTERDSWMLDGKFKVDVDMTDFGHSVGEVELTSILPSNVCGSIERGKASESKMKEKMDQEIEGFMKRYPDAFPAGRAVGKLTAYFEKFGWNVARVLQQEHL</sequence>
<keyword evidence="3" id="KW-1185">Reference proteome</keyword>
<dbReference type="Gene3D" id="2.40.320.10">
    <property type="entry name" value="Hypothetical Protein Pfu-838710-001"/>
    <property type="match status" value="1"/>
</dbReference>
<dbReference type="SUPFAM" id="SSF55154">
    <property type="entry name" value="CYTH-like phosphatases"/>
    <property type="match status" value="1"/>
</dbReference>
<accession>A0A2B7WSN9</accession>
<feature type="domain" description="CYTH" evidence="1">
    <location>
        <begin position="35"/>
        <end position="187"/>
    </location>
</feature>
<dbReference type="OrthoDB" id="442176at2759"/>
<comment type="caution">
    <text evidence="2">The sequence shown here is derived from an EMBL/GenBank/DDBJ whole genome shotgun (WGS) entry which is preliminary data.</text>
</comment>
<evidence type="ECO:0000313" key="2">
    <source>
        <dbReference type="EMBL" id="PGG99609.1"/>
    </source>
</evidence>
<name>A0A2B7WSN9_9EURO</name>
<dbReference type="Proteomes" id="UP000223968">
    <property type="component" value="Unassembled WGS sequence"/>
</dbReference>
<evidence type="ECO:0000313" key="3">
    <source>
        <dbReference type="Proteomes" id="UP000223968"/>
    </source>
</evidence>
<dbReference type="GO" id="GO:0042357">
    <property type="term" value="P:thiamine diphosphate metabolic process"/>
    <property type="evidence" value="ECO:0007669"/>
    <property type="project" value="TreeGrafter"/>
</dbReference>
<dbReference type="Pfam" id="PF01928">
    <property type="entry name" value="CYTH"/>
    <property type="match status" value="1"/>
</dbReference>
<protein>
    <recommendedName>
        <fullName evidence="1">CYTH domain-containing protein</fullName>
    </recommendedName>
</protein>
<gene>
    <name evidence="2" type="ORF">AJ79_08469</name>
</gene>
<dbReference type="AlphaFoldDB" id="A0A2B7WSN9"/>
<dbReference type="PANTHER" id="PTHR14586:SF1">
    <property type="entry name" value="THIAMINE-TRIPHOSPHATASE"/>
    <property type="match status" value="1"/>
</dbReference>
<dbReference type="PANTHER" id="PTHR14586">
    <property type="entry name" value="THIAMINE-TRIPHOSPHATASE"/>
    <property type="match status" value="1"/>
</dbReference>
<dbReference type="InterPro" id="IPR039582">
    <property type="entry name" value="THTPA"/>
</dbReference>
<dbReference type="GO" id="GO:0000287">
    <property type="term" value="F:magnesium ion binding"/>
    <property type="evidence" value="ECO:0007669"/>
    <property type="project" value="TreeGrafter"/>
</dbReference>
<dbReference type="InterPro" id="IPR033469">
    <property type="entry name" value="CYTH-like_dom_sf"/>
</dbReference>
<dbReference type="EMBL" id="PDNB01000200">
    <property type="protein sequence ID" value="PGG99609.1"/>
    <property type="molecule type" value="Genomic_DNA"/>
</dbReference>